<evidence type="ECO:0000313" key="1">
    <source>
        <dbReference type="EMBL" id="MDR7119714.1"/>
    </source>
</evidence>
<organism evidence="1 2">
    <name type="scientific">Rheinheimera soli</name>
    <dbReference type="NCBI Taxonomy" id="443616"/>
    <lineage>
        <taxon>Bacteria</taxon>
        <taxon>Pseudomonadati</taxon>
        <taxon>Pseudomonadota</taxon>
        <taxon>Gammaproteobacteria</taxon>
        <taxon>Chromatiales</taxon>
        <taxon>Chromatiaceae</taxon>
        <taxon>Rheinheimera</taxon>
    </lineage>
</organism>
<sequence>MKNKLTDLNNHLFAALERLADESLEGEKLLAEIERSKAVTFVAREVILNGKLVLEAQKAFDDGLVKRTHEMLEVKS</sequence>
<keyword evidence="2" id="KW-1185">Reference proteome</keyword>
<dbReference type="RefSeq" id="WP_310274476.1">
    <property type="nucleotide sequence ID" value="NZ_JAVDWR010000001.1"/>
</dbReference>
<reference evidence="1 2" key="1">
    <citation type="submission" date="2023-07" db="EMBL/GenBank/DDBJ databases">
        <title>Sorghum-associated microbial communities from plants grown in Nebraska, USA.</title>
        <authorList>
            <person name="Schachtman D."/>
        </authorList>
    </citation>
    <scope>NUCLEOTIDE SEQUENCE [LARGE SCALE GENOMIC DNA]</scope>
    <source>
        <strain evidence="1 2">4138</strain>
    </source>
</reference>
<evidence type="ECO:0000313" key="2">
    <source>
        <dbReference type="Proteomes" id="UP001257909"/>
    </source>
</evidence>
<accession>A0ABU1VVH0</accession>
<evidence type="ECO:0008006" key="3">
    <source>
        <dbReference type="Google" id="ProtNLM"/>
    </source>
</evidence>
<comment type="caution">
    <text evidence="1">The sequence shown here is derived from an EMBL/GenBank/DDBJ whole genome shotgun (WGS) entry which is preliminary data.</text>
</comment>
<gene>
    <name evidence="1" type="ORF">J2W69_000629</name>
</gene>
<dbReference type="EMBL" id="JAVDWR010000001">
    <property type="protein sequence ID" value="MDR7119714.1"/>
    <property type="molecule type" value="Genomic_DNA"/>
</dbReference>
<proteinExistence type="predicted"/>
<dbReference type="Proteomes" id="UP001257909">
    <property type="component" value="Unassembled WGS sequence"/>
</dbReference>
<name>A0ABU1VVH0_9GAMM</name>
<protein>
    <recommendedName>
        <fullName evidence="3">Phage protein</fullName>
    </recommendedName>
</protein>